<evidence type="ECO:0000256" key="2">
    <source>
        <dbReference type="ARBA" id="ARBA00010617"/>
    </source>
</evidence>
<dbReference type="InterPro" id="IPR001128">
    <property type="entry name" value="Cyt_P450"/>
</dbReference>
<dbReference type="InterPro" id="IPR050479">
    <property type="entry name" value="CYP11_CYP27_families"/>
</dbReference>
<gene>
    <name evidence="8" type="ORF">PoB_003456100</name>
</gene>
<dbReference type="GO" id="GO:0005506">
    <property type="term" value="F:iron ion binding"/>
    <property type="evidence" value="ECO:0007669"/>
    <property type="project" value="InterPro"/>
</dbReference>
<dbReference type="PANTHER" id="PTHR24279">
    <property type="entry name" value="CYTOCHROME P450"/>
    <property type="match status" value="1"/>
</dbReference>
<dbReference type="InterPro" id="IPR001888">
    <property type="entry name" value="Transposase_1"/>
</dbReference>
<dbReference type="PANTHER" id="PTHR24279:SF120">
    <property type="entry name" value="CYTOCHROME P450"/>
    <property type="match status" value="1"/>
</dbReference>
<keyword evidence="6" id="KW-0408">Iron</keyword>
<dbReference type="InterPro" id="IPR036396">
    <property type="entry name" value="Cyt_P450_sf"/>
</dbReference>
<evidence type="ECO:0000256" key="7">
    <source>
        <dbReference type="ARBA" id="ARBA00023033"/>
    </source>
</evidence>
<evidence type="ECO:0000256" key="1">
    <source>
        <dbReference type="ARBA" id="ARBA00001971"/>
    </source>
</evidence>
<keyword evidence="7" id="KW-0503">Monooxygenase</keyword>
<evidence type="ECO:0000256" key="3">
    <source>
        <dbReference type="ARBA" id="ARBA00022617"/>
    </source>
</evidence>
<dbReference type="Pfam" id="PF00067">
    <property type="entry name" value="p450"/>
    <property type="match status" value="1"/>
</dbReference>
<keyword evidence="5" id="KW-0560">Oxidoreductase</keyword>
<protein>
    <submittedName>
        <fullName evidence="8">Cytochrome p450 10-like</fullName>
    </submittedName>
</protein>
<name>A0AAV4AN89_9GAST</name>
<comment type="cofactor">
    <cofactor evidence="1">
        <name>heme</name>
        <dbReference type="ChEBI" id="CHEBI:30413"/>
    </cofactor>
</comment>
<comment type="caution">
    <text evidence="8">The sequence shown here is derived from an EMBL/GenBank/DDBJ whole genome shotgun (WGS) entry which is preliminary data.</text>
</comment>
<keyword evidence="9" id="KW-1185">Reference proteome</keyword>
<comment type="similarity">
    <text evidence="2">Belongs to the cytochrome P450 family.</text>
</comment>
<evidence type="ECO:0000256" key="4">
    <source>
        <dbReference type="ARBA" id="ARBA00022723"/>
    </source>
</evidence>
<dbReference type="SUPFAM" id="SSF48264">
    <property type="entry name" value="Cytochrome P450"/>
    <property type="match status" value="1"/>
</dbReference>
<proteinExistence type="inferred from homology"/>
<dbReference type="GO" id="GO:0016705">
    <property type="term" value="F:oxidoreductase activity, acting on paired donors, with incorporation or reduction of molecular oxygen"/>
    <property type="evidence" value="ECO:0007669"/>
    <property type="project" value="InterPro"/>
</dbReference>
<dbReference type="Pfam" id="PF01359">
    <property type="entry name" value="Transposase_1"/>
    <property type="match status" value="1"/>
</dbReference>
<dbReference type="Proteomes" id="UP000735302">
    <property type="component" value="Unassembled WGS sequence"/>
</dbReference>
<dbReference type="AlphaFoldDB" id="A0AAV4AN89"/>
<dbReference type="EMBL" id="BLXT01003938">
    <property type="protein sequence ID" value="GFO08056.1"/>
    <property type="molecule type" value="Genomic_DNA"/>
</dbReference>
<accession>A0AAV4AN89</accession>
<evidence type="ECO:0000256" key="5">
    <source>
        <dbReference type="ARBA" id="ARBA00023002"/>
    </source>
</evidence>
<keyword evidence="4" id="KW-0479">Metal-binding</keyword>
<dbReference type="GO" id="GO:0020037">
    <property type="term" value="F:heme binding"/>
    <property type="evidence" value="ECO:0007669"/>
    <property type="project" value="InterPro"/>
</dbReference>
<dbReference type="GO" id="GO:0004497">
    <property type="term" value="F:monooxygenase activity"/>
    <property type="evidence" value="ECO:0007669"/>
    <property type="project" value="UniProtKB-KW"/>
</dbReference>
<feature type="non-terminal residue" evidence="8">
    <location>
        <position position="383"/>
    </location>
</feature>
<sequence length="383" mass="43458">MLSKLSIWSSAFERFVVVRIICVQGIKKRQFFMTTLDRRKRFCLKHSRALLLKGLPDIKSSPTPPATTAALASSSVTVETAHEDGKQPLPFSAIPGPRGVAQWPILGAIMLFKPFNQMLDNLFQQYGPIVRCQLRGTTVLIRDISDVETVFRNEGIYPDRPSLELPSQFAKRNNVKDGFNEVQGEAWYKLRSPLTRRLARVNSATYYMQDQNIVADELVAILLSGARTTPRELSDIFFRFTAESIGLVCFNTRLGFLDPDYASRPDTVAYLHASKAIFRLLHDEIRGRSIFHSLYRNKTYREFEAVQHTLKRGCQVWTVGRMGKNFPTVALQPLLCKVCDSMTWKHPSAPVTKKFKVQRSAAKVMATVFWDAKGVILLDILPQ</sequence>
<keyword evidence="3" id="KW-0349">Heme</keyword>
<reference evidence="8 9" key="1">
    <citation type="journal article" date="2021" name="Elife">
        <title>Chloroplast acquisition without the gene transfer in kleptoplastic sea slugs, Plakobranchus ocellatus.</title>
        <authorList>
            <person name="Maeda T."/>
            <person name="Takahashi S."/>
            <person name="Yoshida T."/>
            <person name="Shimamura S."/>
            <person name="Takaki Y."/>
            <person name="Nagai Y."/>
            <person name="Toyoda A."/>
            <person name="Suzuki Y."/>
            <person name="Arimoto A."/>
            <person name="Ishii H."/>
            <person name="Satoh N."/>
            <person name="Nishiyama T."/>
            <person name="Hasebe M."/>
            <person name="Maruyama T."/>
            <person name="Minagawa J."/>
            <person name="Obokata J."/>
            <person name="Shigenobu S."/>
        </authorList>
    </citation>
    <scope>NUCLEOTIDE SEQUENCE [LARGE SCALE GENOMIC DNA]</scope>
</reference>
<evidence type="ECO:0000256" key="6">
    <source>
        <dbReference type="ARBA" id="ARBA00023004"/>
    </source>
</evidence>
<evidence type="ECO:0000313" key="8">
    <source>
        <dbReference type="EMBL" id="GFO08056.1"/>
    </source>
</evidence>
<dbReference type="Gene3D" id="1.10.630.10">
    <property type="entry name" value="Cytochrome P450"/>
    <property type="match status" value="1"/>
</dbReference>
<evidence type="ECO:0000313" key="9">
    <source>
        <dbReference type="Proteomes" id="UP000735302"/>
    </source>
</evidence>
<organism evidence="8 9">
    <name type="scientific">Plakobranchus ocellatus</name>
    <dbReference type="NCBI Taxonomy" id="259542"/>
    <lineage>
        <taxon>Eukaryota</taxon>
        <taxon>Metazoa</taxon>
        <taxon>Spiralia</taxon>
        <taxon>Lophotrochozoa</taxon>
        <taxon>Mollusca</taxon>
        <taxon>Gastropoda</taxon>
        <taxon>Heterobranchia</taxon>
        <taxon>Euthyneura</taxon>
        <taxon>Panpulmonata</taxon>
        <taxon>Sacoglossa</taxon>
        <taxon>Placobranchoidea</taxon>
        <taxon>Plakobranchidae</taxon>
        <taxon>Plakobranchus</taxon>
    </lineage>
</organism>